<dbReference type="Pfam" id="PF25881">
    <property type="entry name" value="HH_YBHG"/>
    <property type="match status" value="1"/>
</dbReference>
<evidence type="ECO:0000259" key="6">
    <source>
        <dbReference type="Pfam" id="PF25881"/>
    </source>
</evidence>
<dbReference type="InterPro" id="IPR058792">
    <property type="entry name" value="Beta-barrel_RND_2"/>
</dbReference>
<evidence type="ECO:0000313" key="9">
    <source>
        <dbReference type="EMBL" id="WNC15206.1"/>
    </source>
</evidence>
<dbReference type="Gene3D" id="2.40.420.20">
    <property type="match status" value="1"/>
</dbReference>
<proteinExistence type="inferred from homology"/>
<dbReference type="PANTHER" id="PTHR32347">
    <property type="entry name" value="EFFLUX SYSTEM COMPONENT YKNX-RELATED"/>
    <property type="match status" value="1"/>
</dbReference>
<dbReference type="InterPro" id="IPR059052">
    <property type="entry name" value="HH_YbhG-like"/>
</dbReference>
<feature type="compositionally biased region" description="Gly residues" evidence="5">
    <location>
        <begin position="471"/>
        <end position="499"/>
    </location>
</feature>
<evidence type="ECO:0000259" key="7">
    <source>
        <dbReference type="Pfam" id="PF25954"/>
    </source>
</evidence>
<dbReference type="EMBL" id="CP134050">
    <property type="protein sequence ID" value="WNC15206.1"/>
    <property type="molecule type" value="Genomic_DNA"/>
</dbReference>
<evidence type="ECO:0000256" key="2">
    <source>
        <dbReference type="ARBA" id="ARBA00009477"/>
    </source>
</evidence>
<feature type="domain" description="YknX-like C-terminal permuted SH3-like" evidence="8">
    <location>
        <begin position="346"/>
        <end position="413"/>
    </location>
</feature>
<feature type="coiled-coil region" evidence="4">
    <location>
        <begin position="104"/>
        <end position="199"/>
    </location>
</feature>
<organism evidence="9 10">
    <name type="scientific">Brevibacillus brevis</name>
    <name type="common">Bacillus brevis</name>
    <dbReference type="NCBI Taxonomy" id="1393"/>
    <lineage>
        <taxon>Bacteria</taxon>
        <taxon>Bacillati</taxon>
        <taxon>Bacillota</taxon>
        <taxon>Bacilli</taxon>
        <taxon>Bacillales</taxon>
        <taxon>Paenibacillaceae</taxon>
        <taxon>Brevibacillus</taxon>
    </lineage>
</organism>
<dbReference type="PROSITE" id="PS51257">
    <property type="entry name" value="PROKAR_LIPOPROTEIN"/>
    <property type="match status" value="1"/>
</dbReference>
<keyword evidence="3 4" id="KW-0175">Coiled coil</keyword>
<dbReference type="Proteomes" id="UP001256827">
    <property type="component" value="Chromosome"/>
</dbReference>
<gene>
    <name evidence="9" type="ORF">RGB73_02190</name>
</gene>
<dbReference type="Pfam" id="PF25954">
    <property type="entry name" value="Beta-barrel_RND_2"/>
    <property type="match status" value="1"/>
</dbReference>
<reference evidence="9 10" key="1">
    <citation type="submission" date="2023-09" db="EMBL/GenBank/DDBJ databases">
        <title>Complete Genome and Methylome dissection of Bacillus brevis NEB573 original source of BbsI restriction endonuclease.</title>
        <authorList>
            <person name="Fomenkov A."/>
            <person name="Roberts R.D."/>
        </authorList>
    </citation>
    <scope>NUCLEOTIDE SEQUENCE [LARGE SCALE GENOMIC DNA]</scope>
    <source>
        <strain evidence="9 10">NEB573</strain>
    </source>
</reference>
<accession>A0ABY9T594</accession>
<evidence type="ECO:0000256" key="1">
    <source>
        <dbReference type="ARBA" id="ARBA00004196"/>
    </source>
</evidence>
<feature type="region of interest" description="Disordered" evidence="5">
    <location>
        <begin position="410"/>
        <end position="518"/>
    </location>
</feature>
<comment type="subcellular location">
    <subcellularLocation>
        <location evidence="1">Cell envelope</location>
    </subcellularLocation>
</comment>
<evidence type="ECO:0000256" key="3">
    <source>
        <dbReference type="ARBA" id="ARBA00023054"/>
    </source>
</evidence>
<comment type="similarity">
    <text evidence="2">Belongs to the membrane fusion protein (MFP) (TC 8.A.1) family.</text>
</comment>
<name>A0ABY9T594_BREBE</name>
<evidence type="ECO:0000313" key="10">
    <source>
        <dbReference type="Proteomes" id="UP001256827"/>
    </source>
</evidence>
<feature type="domain" description="CusB-like beta-barrel" evidence="7">
    <location>
        <begin position="270"/>
        <end position="341"/>
    </location>
</feature>
<sequence length="518" mass="53275">MEESKVNPTLRKIAMGLMVLAVVTGCSSNPENSNRRNSQAARAVPVEVKKATQEEFAVQMNLSGRLEAIQQVDVPSKATGRVQKLLVKVGDQVKSGQPIAVLDGEELQIQLQKAQASMMSAKAKYAEATEGTDAETLAQTANSLADLQNKANAAKVDLERSEKLFSEGAISTAEVEKARLALTTALTNLENQKQKAQQEKKGPTKAELDSAAATLKQSEADYALSQLNVANLTIKSPIDGVIGSLSATVGENVSNNAVVAQVINISTMKVTAKASEGQVGQFEPGQTVTVKVPSANMTVNGKITSVSPLADSSKSYPIEIEVENKELRAKAGMVASIEVKGNPHKAIVVPREAVITKAQSSYVFVVEGEKAKQVTVTTGESDGTKIEILSGLQGGESVVVQGQNTLTDNSTVAVIDPTQLQNGGGKKAGNRGQGSGAGQQGGAGRQDGAAQQGEAGQQGGAGQQGEAVQQGGRGQQGGAGRQGGESQQGGQGTSGGQANPGGQTNSTGTPEPTATPKG</sequence>
<dbReference type="InterPro" id="IPR006143">
    <property type="entry name" value="RND_pump_MFP"/>
</dbReference>
<keyword evidence="10" id="KW-1185">Reference proteome</keyword>
<dbReference type="Pfam" id="PF25989">
    <property type="entry name" value="YknX_C"/>
    <property type="match status" value="1"/>
</dbReference>
<dbReference type="InterPro" id="IPR050465">
    <property type="entry name" value="UPF0194_transport"/>
</dbReference>
<dbReference type="RefSeq" id="WP_310768693.1">
    <property type="nucleotide sequence ID" value="NZ_CP134050.1"/>
</dbReference>
<feature type="compositionally biased region" description="Gly residues" evidence="5">
    <location>
        <begin position="422"/>
        <end position="445"/>
    </location>
</feature>
<evidence type="ECO:0000256" key="4">
    <source>
        <dbReference type="SAM" id="Coils"/>
    </source>
</evidence>
<dbReference type="Gene3D" id="2.40.30.170">
    <property type="match status" value="1"/>
</dbReference>
<dbReference type="SUPFAM" id="SSF111369">
    <property type="entry name" value="HlyD-like secretion proteins"/>
    <property type="match status" value="2"/>
</dbReference>
<evidence type="ECO:0000259" key="8">
    <source>
        <dbReference type="Pfam" id="PF25989"/>
    </source>
</evidence>
<protein>
    <submittedName>
        <fullName evidence="9">Efflux RND transporter periplasmic adaptor subunit</fullName>
    </submittedName>
</protein>
<dbReference type="InterPro" id="IPR058637">
    <property type="entry name" value="YknX-like_C"/>
</dbReference>
<feature type="compositionally biased region" description="Low complexity" evidence="5">
    <location>
        <begin position="446"/>
        <end position="455"/>
    </location>
</feature>
<evidence type="ECO:0000256" key="5">
    <source>
        <dbReference type="SAM" id="MobiDB-lite"/>
    </source>
</evidence>
<feature type="domain" description="YbhG-like alpha-helical hairpin" evidence="6">
    <location>
        <begin position="102"/>
        <end position="231"/>
    </location>
</feature>
<dbReference type="PANTHER" id="PTHR32347:SF23">
    <property type="entry name" value="BLL5650 PROTEIN"/>
    <property type="match status" value="1"/>
</dbReference>
<dbReference type="NCBIfam" id="TIGR01730">
    <property type="entry name" value="RND_mfp"/>
    <property type="match status" value="1"/>
</dbReference>
<dbReference type="Gene3D" id="2.40.50.100">
    <property type="match status" value="2"/>
</dbReference>